<keyword evidence="4 9" id="KW-0963">Cytoplasm</keyword>
<feature type="binding site" evidence="9">
    <location>
        <begin position="51"/>
        <end position="53"/>
    </location>
    <ligand>
        <name>substrate</name>
    </ligand>
</feature>
<feature type="binding site" evidence="9">
    <location>
        <position position="179"/>
    </location>
    <ligand>
        <name>Zn(2+)</name>
        <dbReference type="ChEBI" id="CHEBI:29105"/>
    </ligand>
</feature>
<comment type="pathway">
    <text evidence="9">Carbohydrate biosynthesis; D-glycero-D-manno-heptose 7-phosphate biosynthesis; D-glycero-alpha-D-manno-heptose 7-phosphate and D-glycero-beta-D-manno-heptose 7-phosphate from sedoheptulose 7-phosphate: step 1/1.</text>
</comment>
<dbReference type="PANTHER" id="PTHR30390:SF6">
    <property type="entry name" value="DNAA INITIATOR-ASSOCIATING PROTEIN DIAA"/>
    <property type="match status" value="1"/>
</dbReference>
<evidence type="ECO:0000256" key="9">
    <source>
        <dbReference type="HAMAP-Rule" id="MF_00067"/>
    </source>
</evidence>
<dbReference type="GO" id="GO:2001061">
    <property type="term" value="P:D-glycero-D-manno-heptose 7-phosphate biosynthetic process"/>
    <property type="evidence" value="ECO:0007669"/>
    <property type="project" value="UniProtKB-UniPathway"/>
</dbReference>
<evidence type="ECO:0000256" key="2">
    <source>
        <dbReference type="ARBA" id="ARBA00004496"/>
    </source>
</evidence>
<evidence type="ECO:0000256" key="8">
    <source>
        <dbReference type="ARBA" id="ARBA00023277"/>
    </source>
</evidence>
<comment type="caution">
    <text evidence="11">The sequence shown here is derived from an EMBL/GenBank/DDBJ whole genome shotgun (WGS) entry which is preliminary data.</text>
</comment>
<feature type="binding site" evidence="9">
    <location>
        <position position="171"/>
    </location>
    <ligand>
        <name>Zn(2+)</name>
        <dbReference type="ChEBI" id="CHEBI:29105"/>
    </ligand>
</feature>
<dbReference type="NCBIfam" id="TIGR00441">
    <property type="entry name" value="gmhA"/>
    <property type="match status" value="1"/>
</dbReference>
<evidence type="ECO:0000259" key="10">
    <source>
        <dbReference type="PROSITE" id="PS51464"/>
    </source>
</evidence>
<dbReference type="GO" id="GO:0008968">
    <property type="term" value="F:D-sedoheptulose 7-phosphate isomerase activity"/>
    <property type="evidence" value="ECO:0007669"/>
    <property type="project" value="UniProtKB-UniRule"/>
</dbReference>
<dbReference type="EC" id="5.3.1.28" evidence="9"/>
<keyword evidence="7 9" id="KW-0413">Isomerase</keyword>
<dbReference type="Proteomes" id="UP000028013">
    <property type="component" value="Unassembled WGS sequence"/>
</dbReference>
<gene>
    <name evidence="9 11" type="primary">gmhA</name>
    <name evidence="11" type="ORF">M094_0028</name>
</gene>
<comment type="subcellular location">
    <subcellularLocation>
        <location evidence="2 9">Cytoplasm</location>
    </subcellularLocation>
</comment>
<dbReference type="InterPro" id="IPR035461">
    <property type="entry name" value="GmhA/DiaA"/>
</dbReference>
<dbReference type="GO" id="GO:0097367">
    <property type="term" value="F:carbohydrate derivative binding"/>
    <property type="evidence" value="ECO:0007669"/>
    <property type="project" value="InterPro"/>
</dbReference>
<evidence type="ECO:0000313" key="11">
    <source>
        <dbReference type="EMBL" id="KDS52427.1"/>
    </source>
</evidence>
<organism evidence="11 12">
    <name type="scientific">Bacteroides uniformis str. 3978 T3 ii</name>
    <dbReference type="NCBI Taxonomy" id="1339349"/>
    <lineage>
        <taxon>Bacteria</taxon>
        <taxon>Pseudomonadati</taxon>
        <taxon>Bacteroidota</taxon>
        <taxon>Bacteroidia</taxon>
        <taxon>Bacteroidales</taxon>
        <taxon>Bacteroidaceae</taxon>
        <taxon>Bacteroides</taxon>
    </lineage>
</organism>
<feature type="binding site" evidence="9">
    <location>
        <begin position="93"/>
        <end position="94"/>
    </location>
    <ligand>
        <name>substrate</name>
    </ligand>
</feature>
<dbReference type="AlphaFoldDB" id="A0A078S6S9"/>
<dbReference type="PROSITE" id="PS51464">
    <property type="entry name" value="SIS"/>
    <property type="match status" value="1"/>
</dbReference>
<dbReference type="GO" id="GO:0008270">
    <property type="term" value="F:zinc ion binding"/>
    <property type="evidence" value="ECO:0007669"/>
    <property type="project" value="UniProtKB-UniRule"/>
</dbReference>
<comment type="catalytic activity">
    <reaction evidence="1 9">
        <text>2 D-sedoheptulose 7-phosphate = D-glycero-alpha-D-manno-heptose 7-phosphate + D-glycero-beta-D-manno-heptose 7-phosphate</text>
        <dbReference type="Rhea" id="RHEA:27489"/>
        <dbReference type="ChEBI" id="CHEBI:57483"/>
        <dbReference type="ChEBI" id="CHEBI:60203"/>
        <dbReference type="ChEBI" id="CHEBI:60204"/>
        <dbReference type="EC" id="5.3.1.28"/>
    </reaction>
</comment>
<evidence type="ECO:0000313" key="12">
    <source>
        <dbReference type="Proteomes" id="UP000028013"/>
    </source>
</evidence>
<protein>
    <recommendedName>
        <fullName evidence="9">Phosphoheptose isomerase</fullName>
        <ecNumber evidence="9">5.3.1.28</ecNumber>
    </recommendedName>
    <alternativeName>
        <fullName evidence="9">Sedoheptulose 7-phosphate isomerase</fullName>
    </alternativeName>
</protein>
<dbReference type="InterPro" id="IPR004515">
    <property type="entry name" value="Phosphoheptose_Isoase"/>
</dbReference>
<evidence type="ECO:0000256" key="6">
    <source>
        <dbReference type="ARBA" id="ARBA00022833"/>
    </source>
</evidence>
<evidence type="ECO:0000256" key="3">
    <source>
        <dbReference type="ARBA" id="ARBA00009894"/>
    </source>
</evidence>
<feature type="binding site" evidence="9">
    <location>
        <position position="60"/>
    </location>
    <ligand>
        <name>Zn(2+)</name>
        <dbReference type="ChEBI" id="CHEBI:29105"/>
    </ligand>
</feature>
<dbReference type="GO" id="GO:0005737">
    <property type="term" value="C:cytoplasm"/>
    <property type="evidence" value="ECO:0007669"/>
    <property type="project" value="UniProtKB-SubCell"/>
</dbReference>
<dbReference type="CDD" id="cd05006">
    <property type="entry name" value="SIS_GmhA"/>
    <property type="match status" value="1"/>
</dbReference>
<feature type="domain" description="SIS" evidence="10">
    <location>
        <begin position="36"/>
        <end position="193"/>
    </location>
</feature>
<dbReference type="EMBL" id="JNHN01000159">
    <property type="protein sequence ID" value="KDS52427.1"/>
    <property type="molecule type" value="Genomic_DNA"/>
</dbReference>
<proteinExistence type="inferred from homology"/>
<feature type="binding site" evidence="9">
    <location>
        <begin position="119"/>
        <end position="121"/>
    </location>
    <ligand>
        <name>substrate</name>
    </ligand>
</feature>
<dbReference type="Pfam" id="PF13580">
    <property type="entry name" value="SIS_2"/>
    <property type="match status" value="1"/>
</dbReference>
<dbReference type="PATRIC" id="fig|1339349.3.peg.1322"/>
<evidence type="ECO:0000256" key="7">
    <source>
        <dbReference type="ARBA" id="ARBA00023235"/>
    </source>
</evidence>
<keyword evidence="5 9" id="KW-0479">Metal-binding</keyword>
<evidence type="ECO:0000256" key="4">
    <source>
        <dbReference type="ARBA" id="ARBA00022490"/>
    </source>
</evidence>
<name>A0A078S6S9_BACUN</name>
<dbReference type="GO" id="GO:0005975">
    <property type="term" value="P:carbohydrate metabolic process"/>
    <property type="evidence" value="ECO:0007669"/>
    <property type="project" value="UniProtKB-UniRule"/>
</dbReference>
<sequence length="193" mass="20903">MQDYIIQSIQEGIRLKENILNNRQMLTDIETVGNLIVQALRQGHKVLLCGNGGSAADAQHIAAELVGRFVTEREGLPAIAMTTDTSILTAVSNDYGFDRVFERQTAALGTKGDILIGLSTSGNSPNVEHALQKAQSMGITTIGLLGRDGGRCKELCNYPLIIQHAESARIQEVHITIGHILCGIVDNKLFSHE</sequence>
<reference evidence="11 12" key="1">
    <citation type="submission" date="2014-04" db="EMBL/GenBank/DDBJ databases">
        <authorList>
            <person name="Sears C."/>
            <person name="Carroll K."/>
            <person name="Sack B.R."/>
            <person name="Qadri F."/>
            <person name="Myers L.L."/>
            <person name="Chung G.-T."/>
            <person name="Escheverria P."/>
            <person name="Fraser C.M."/>
            <person name="Sadzewicz L."/>
            <person name="Shefchek K.A."/>
            <person name="Tallon L."/>
            <person name="Das S.P."/>
            <person name="Daugherty S."/>
            <person name="Mongodin E.F."/>
        </authorList>
    </citation>
    <scope>NUCLEOTIDE SEQUENCE [LARGE SCALE GENOMIC DNA]</scope>
    <source>
        <strain evidence="11 12">3978 T3 ii</strain>
    </source>
</reference>
<evidence type="ECO:0000256" key="1">
    <source>
        <dbReference type="ARBA" id="ARBA00000348"/>
    </source>
</evidence>
<comment type="cofactor">
    <cofactor evidence="9">
        <name>Zn(2+)</name>
        <dbReference type="ChEBI" id="CHEBI:29105"/>
    </cofactor>
    <text evidence="9">Binds 1 zinc ion per subunit.</text>
</comment>
<feature type="binding site" evidence="9">
    <location>
        <position position="171"/>
    </location>
    <ligand>
        <name>substrate</name>
    </ligand>
</feature>
<dbReference type="Gene3D" id="3.40.50.10490">
    <property type="entry name" value="Glucose-6-phosphate isomerase like protein, domain 1"/>
    <property type="match status" value="1"/>
</dbReference>
<dbReference type="InterPro" id="IPR050099">
    <property type="entry name" value="SIS_GmhA/DiaA_subfam"/>
</dbReference>
<comment type="function">
    <text evidence="9">Catalyzes the isomerization of sedoheptulose 7-phosphate in D-glycero-D-manno-heptose 7-phosphate.</text>
</comment>
<dbReference type="PANTHER" id="PTHR30390">
    <property type="entry name" value="SEDOHEPTULOSE 7-PHOSPHATE ISOMERASE / DNAA INITIATOR-ASSOCIATING FACTOR FOR REPLICATION INITIATION"/>
    <property type="match status" value="1"/>
</dbReference>
<comment type="similarity">
    <text evidence="3 9">Belongs to the SIS family. GmhA subfamily.</text>
</comment>
<dbReference type="HAMAP" id="MF_00067">
    <property type="entry name" value="GmhA"/>
    <property type="match status" value="1"/>
</dbReference>
<keyword evidence="8 9" id="KW-0119">Carbohydrate metabolism</keyword>
<dbReference type="RefSeq" id="WP_022401853.1">
    <property type="nucleotide sequence ID" value="NZ_JNHN01000159.1"/>
</dbReference>
<evidence type="ECO:0000256" key="5">
    <source>
        <dbReference type="ARBA" id="ARBA00022723"/>
    </source>
</evidence>
<keyword evidence="6 9" id="KW-0862">Zinc</keyword>
<feature type="binding site" evidence="9">
    <location>
        <position position="124"/>
    </location>
    <ligand>
        <name>substrate</name>
    </ligand>
</feature>
<accession>A0A078S6S9</accession>
<feature type="binding site" evidence="9">
    <location>
        <position position="64"/>
    </location>
    <ligand>
        <name>substrate</name>
    </ligand>
</feature>
<dbReference type="InterPro" id="IPR046348">
    <property type="entry name" value="SIS_dom_sf"/>
</dbReference>
<dbReference type="UniPathway" id="UPA00041">
    <property type="reaction ID" value="UER00436"/>
</dbReference>
<dbReference type="SUPFAM" id="SSF53697">
    <property type="entry name" value="SIS domain"/>
    <property type="match status" value="1"/>
</dbReference>
<comment type="miscellaneous">
    <text evidence="9">The reaction produces a racemic mixture of D-glycero-alpha-D-manno-heptose 7-phosphate and D-glycero-beta-D-manno-heptose 7-phosphate.</text>
</comment>
<feature type="binding site" evidence="9">
    <location>
        <position position="64"/>
    </location>
    <ligand>
        <name>Zn(2+)</name>
        <dbReference type="ChEBI" id="CHEBI:29105"/>
    </ligand>
</feature>
<dbReference type="InterPro" id="IPR001347">
    <property type="entry name" value="SIS_dom"/>
</dbReference>